<feature type="domain" description="AB hydrolase-1" evidence="3">
    <location>
        <begin position="8"/>
        <end position="223"/>
    </location>
</feature>
<evidence type="ECO:0000256" key="2">
    <source>
        <dbReference type="SAM" id="Phobius"/>
    </source>
</evidence>
<dbReference type="PRINTS" id="PR00412">
    <property type="entry name" value="EPOXHYDRLASE"/>
</dbReference>
<keyword evidence="1" id="KW-0575">Peroxidase</keyword>
<dbReference type="InterPro" id="IPR029058">
    <property type="entry name" value="AB_hydrolase_fold"/>
</dbReference>
<dbReference type="PANTHER" id="PTHR43433:SF5">
    <property type="entry name" value="AB HYDROLASE-1 DOMAIN-CONTAINING PROTEIN"/>
    <property type="match status" value="1"/>
</dbReference>
<evidence type="ECO:0000259" key="3">
    <source>
        <dbReference type="Pfam" id="PF12697"/>
    </source>
</evidence>
<dbReference type="SUPFAM" id="SSF53474">
    <property type="entry name" value="alpha/beta-Hydrolases"/>
    <property type="match status" value="1"/>
</dbReference>
<evidence type="ECO:0000313" key="5">
    <source>
        <dbReference type="Proteomes" id="UP000800981"/>
    </source>
</evidence>
<keyword evidence="1" id="KW-0560">Oxidoreductase</keyword>
<dbReference type="InterPro" id="IPR000073">
    <property type="entry name" value="AB_hydrolase_1"/>
</dbReference>
<gene>
    <name evidence="4" type="ORF">G9H71_06400</name>
</gene>
<dbReference type="Proteomes" id="UP000800981">
    <property type="component" value="Unassembled WGS sequence"/>
</dbReference>
<dbReference type="InterPro" id="IPR050471">
    <property type="entry name" value="AB_hydrolase"/>
</dbReference>
<feature type="transmembrane region" description="Helical" evidence="2">
    <location>
        <begin position="49"/>
        <end position="70"/>
    </location>
</feature>
<dbReference type="GO" id="GO:0016787">
    <property type="term" value="F:hydrolase activity"/>
    <property type="evidence" value="ECO:0007669"/>
    <property type="project" value="UniProtKB-KW"/>
</dbReference>
<evidence type="ECO:0000256" key="1">
    <source>
        <dbReference type="ARBA" id="ARBA00022559"/>
    </source>
</evidence>
<reference evidence="4 5" key="1">
    <citation type="submission" date="2020-03" db="EMBL/GenBank/DDBJ databases">
        <title>Two novel Motilibacter sp.</title>
        <authorList>
            <person name="Liu S."/>
        </authorList>
    </citation>
    <scope>NUCLEOTIDE SEQUENCE [LARGE SCALE GENOMIC DNA]</scope>
    <source>
        <strain evidence="4 5">E257</strain>
    </source>
</reference>
<keyword evidence="4" id="KW-0378">Hydrolase</keyword>
<dbReference type="Pfam" id="PF12697">
    <property type="entry name" value="Abhydrolase_6"/>
    <property type="match status" value="1"/>
</dbReference>
<proteinExistence type="predicted"/>
<keyword evidence="2" id="KW-0472">Membrane</keyword>
<protein>
    <submittedName>
        <fullName evidence="4">Alpha/beta fold hydrolase</fullName>
    </submittedName>
</protein>
<comment type="caution">
    <text evidence="4">The sequence shown here is derived from an EMBL/GenBank/DDBJ whole genome shotgun (WGS) entry which is preliminary data.</text>
</comment>
<evidence type="ECO:0000313" key="4">
    <source>
        <dbReference type="EMBL" id="NHC13410.1"/>
    </source>
</evidence>
<keyword evidence="2" id="KW-0812">Transmembrane</keyword>
<keyword evidence="2" id="KW-1133">Transmembrane helix</keyword>
<dbReference type="EMBL" id="JAANNP010000002">
    <property type="protein sequence ID" value="NHC13410.1"/>
    <property type="molecule type" value="Genomic_DNA"/>
</dbReference>
<dbReference type="InterPro" id="IPR000639">
    <property type="entry name" value="Epox_hydrolase-like"/>
</dbReference>
<accession>A0ABX0GUJ2</accession>
<name>A0ABX0GUJ2_9ACTN</name>
<organism evidence="4 5">
    <name type="scientific">Motilibacter deserti</name>
    <dbReference type="NCBI Taxonomy" id="2714956"/>
    <lineage>
        <taxon>Bacteria</taxon>
        <taxon>Bacillati</taxon>
        <taxon>Actinomycetota</taxon>
        <taxon>Actinomycetes</taxon>
        <taxon>Motilibacterales</taxon>
        <taxon>Motilibacteraceae</taxon>
        <taxon>Motilibacter</taxon>
    </lineage>
</organism>
<dbReference type="PANTHER" id="PTHR43433">
    <property type="entry name" value="HYDROLASE, ALPHA/BETA FOLD FAMILY PROTEIN"/>
    <property type="match status" value="1"/>
</dbReference>
<sequence length="239" mass="24787">MFDQARLLLEPDVRVLVPGLAGFGGTPVPAAGPSLDVLADEVAALLDEAGLASAVVCGVSMGAYVALALARRHPARLRGLVLASSRAGADAPEARERRERIARAVLAERDVRVLHEEVAPGLLGATTHEVRPDVVEDVRRLVGEAPVEAVAWAQRAMAARPDSTDVLADVRVPALVLVGEEDAIVPVDEARAIAAALPVGRLMAVPGAGHLVPLERPAEFAAAVTQLVQQVVAQRGGPA</sequence>
<keyword evidence="5" id="KW-1185">Reference proteome</keyword>
<dbReference type="PRINTS" id="PR00111">
    <property type="entry name" value="ABHYDROLASE"/>
</dbReference>
<dbReference type="Gene3D" id="3.40.50.1820">
    <property type="entry name" value="alpha/beta hydrolase"/>
    <property type="match status" value="1"/>
</dbReference>